<dbReference type="eggNOG" id="ENOG50335F7">
    <property type="taxonomic scope" value="Bacteria"/>
</dbReference>
<dbReference type="EMBL" id="CP000089">
    <property type="protein sequence ID" value="AAZ44878.1"/>
    <property type="molecule type" value="Genomic_DNA"/>
</dbReference>
<evidence type="ECO:0008006" key="4">
    <source>
        <dbReference type="Google" id="ProtNLM"/>
    </source>
</evidence>
<gene>
    <name evidence="3" type="ordered locus">Daro_0119</name>
</gene>
<feature type="region of interest" description="Disordered" evidence="1">
    <location>
        <begin position="21"/>
        <end position="41"/>
    </location>
</feature>
<evidence type="ECO:0000256" key="1">
    <source>
        <dbReference type="SAM" id="MobiDB-lite"/>
    </source>
</evidence>
<dbReference type="AlphaFoldDB" id="Q47JV3"/>
<dbReference type="HOGENOM" id="CLU_117626_0_0_4"/>
<accession>Q47JV3</accession>
<keyword evidence="2" id="KW-0732">Signal</keyword>
<dbReference type="PROSITE" id="PS51257">
    <property type="entry name" value="PROKAR_LIPOPROTEIN"/>
    <property type="match status" value="1"/>
</dbReference>
<dbReference type="OrthoDB" id="8526496at2"/>
<name>Q47JV3_DECAR</name>
<evidence type="ECO:0000313" key="3">
    <source>
        <dbReference type="EMBL" id="AAZ44878.1"/>
    </source>
</evidence>
<evidence type="ECO:0000256" key="2">
    <source>
        <dbReference type="SAM" id="SignalP"/>
    </source>
</evidence>
<feature type="compositionally biased region" description="Low complexity" evidence="1">
    <location>
        <begin position="25"/>
        <end position="35"/>
    </location>
</feature>
<proteinExistence type="predicted"/>
<feature type="chain" id="PRO_5004233659" description="Lipoprotein" evidence="2">
    <location>
        <begin position="18"/>
        <end position="176"/>
    </location>
</feature>
<sequence length="176" mass="19836">MRLLWTLLAALMLVSCAETPKTPEEPAAQSSAEKPAAAEETPKFKNSTLKYLANRNLKPQPTRPLNVRSRCSHKDAIGTQTRLDLLVKEADVKKFDAQVSMKGYGTCRFNLDDFEQVEKLPQALLRHKKQSDCLVRMWEQGPKVTIAFNSCPKSCEGKAFDYLWPIMVEAKSGQCF</sequence>
<feature type="signal peptide" evidence="2">
    <location>
        <begin position="1"/>
        <end position="17"/>
    </location>
</feature>
<protein>
    <recommendedName>
        <fullName evidence="4">Lipoprotein</fullName>
    </recommendedName>
</protein>
<dbReference type="KEGG" id="dar:Daro_0119"/>
<reference evidence="3" key="1">
    <citation type="submission" date="2005-08" db="EMBL/GenBank/DDBJ databases">
        <title>Complete sequence of Dechloromonas aromatica RCB.</title>
        <authorList>
            <person name="Salinero K.K."/>
            <person name="Copeland A."/>
            <person name="Lucas S."/>
            <person name="Lapidus A."/>
            <person name="Barry K."/>
            <person name="Detter J.C."/>
            <person name="Glavina T."/>
            <person name="Hammon N."/>
            <person name="Israni S."/>
            <person name="Pitluck S."/>
            <person name="Di Bartolo G."/>
            <person name="Trong S."/>
            <person name="Schmutz J."/>
            <person name="Larimer F."/>
            <person name="Land M."/>
            <person name="Ivanova N."/>
            <person name="Richardson P."/>
        </authorList>
    </citation>
    <scope>NUCLEOTIDE SEQUENCE</scope>
    <source>
        <strain evidence="3">RCB</strain>
    </source>
</reference>
<organism evidence="3">
    <name type="scientific">Dechloromonas aromatica (strain RCB)</name>
    <dbReference type="NCBI Taxonomy" id="159087"/>
    <lineage>
        <taxon>Bacteria</taxon>
        <taxon>Pseudomonadati</taxon>
        <taxon>Pseudomonadota</taxon>
        <taxon>Betaproteobacteria</taxon>
        <taxon>Rhodocyclales</taxon>
        <taxon>Azonexaceae</taxon>
        <taxon>Dechloromonas</taxon>
    </lineage>
</organism>
<dbReference type="STRING" id="159087.Daro_0119"/>